<reference evidence="2" key="1">
    <citation type="journal article" date="2004" name="Nature">
        <title>Genome duplication in the teleost fish Tetraodon nigroviridis reveals the early vertebrate proto-karyotype.</title>
        <authorList>
            <person name="Jaillon O."/>
            <person name="Aury J.-M."/>
            <person name="Brunet F."/>
            <person name="Petit J.-L."/>
            <person name="Stange-Thomann N."/>
            <person name="Mauceli E."/>
            <person name="Bouneau L."/>
            <person name="Fischer C."/>
            <person name="Ozouf-Costaz C."/>
            <person name="Bernot A."/>
            <person name="Nicaud S."/>
            <person name="Jaffe D."/>
            <person name="Fisher S."/>
            <person name="Lutfalla G."/>
            <person name="Dossat C."/>
            <person name="Segurens B."/>
            <person name="Dasilva C."/>
            <person name="Salanoubat M."/>
            <person name="Levy M."/>
            <person name="Boudet N."/>
            <person name="Castellano S."/>
            <person name="Anthouard V."/>
            <person name="Jubin C."/>
            <person name="Castelli V."/>
            <person name="Katinka M."/>
            <person name="Vacherie B."/>
            <person name="Biemont C."/>
            <person name="Skalli Z."/>
            <person name="Cattolico L."/>
            <person name="Poulain J."/>
            <person name="De Berardinis V."/>
            <person name="Cruaud C."/>
            <person name="Duprat S."/>
            <person name="Brottier P."/>
            <person name="Coutanceau J.-P."/>
            <person name="Gouzy J."/>
            <person name="Parra G."/>
            <person name="Lardier G."/>
            <person name="Chapple C."/>
            <person name="McKernan K.J."/>
            <person name="McEwan P."/>
            <person name="Bosak S."/>
            <person name="Kellis M."/>
            <person name="Volff J.-N."/>
            <person name="Guigo R."/>
            <person name="Zody M.C."/>
            <person name="Mesirov J."/>
            <person name="Lindblad-Toh K."/>
            <person name="Birren B."/>
            <person name="Nusbaum C."/>
            <person name="Kahn D."/>
            <person name="Robinson-Rechavi M."/>
            <person name="Laudet V."/>
            <person name="Schachter V."/>
            <person name="Quetier F."/>
            <person name="Saurin W."/>
            <person name="Scarpelli C."/>
            <person name="Wincker P."/>
            <person name="Lander E.S."/>
            <person name="Weissenbach J."/>
            <person name="Roest Crollius H."/>
        </authorList>
    </citation>
    <scope>NUCLEOTIDE SEQUENCE [LARGE SCALE GENOMIC DNA]</scope>
</reference>
<name>Q4S5P9_TETNG</name>
<comment type="caution">
    <text evidence="2">The sequence shown here is derived from an EMBL/GenBank/DDBJ whole genome shotgun (WGS) entry which is preliminary data.</text>
</comment>
<gene>
    <name evidence="2" type="ORF">GSTENG00023638001</name>
</gene>
<protein>
    <submittedName>
        <fullName evidence="2">(spotted green pufferfish) hypothetical protein</fullName>
    </submittedName>
</protein>
<feature type="compositionally biased region" description="Basic and acidic residues" evidence="1">
    <location>
        <begin position="105"/>
        <end position="119"/>
    </location>
</feature>
<proteinExistence type="predicted"/>
<evidence type="ECO:0000313" key="2">
    <source>
        <dbReference type="EMBL" id="CAG04033.1"/>
    </source>
</evidence>
<dbReference type="KEGG" id="tng:GSTEN00023638G001"/>
<dbReference type="EMBL" id="CAAE01014729">
    <property type="protein sequence ID" value="CAG04033.1"/>
    <property type="molecule type" value="Genomic_DNA"/>
</dbReference>
<evidence type="ECO:0000256" key="1">
    <source>
        <dbReference type="SAM" id="MobiDB-lite"/>
    </source>
</evidence>
<reference evidence="2" key="2">
    <citation type="submission" date="2004-02" db="EMBL/GenBank/DDBJ databases">
        <authorList>
            <consortium name="Genoscope"/>
            <consortium name="Whitehead Institute Centre for Genome Research"/>
        </authorList>
    </citation>
    <scope>NUCLEOTIDE SEQUENCE</scope>
</reference>
<dbReference type="AlphaFoldDB" id="Q4S5P9"/>
<feature type="region of interest" description="Disordered" evidence="1">
    <location>
        <begin position="105"/>
        <end position="139"/>
    </location>
</feature>
<accession>Q4S5P9</accession>
<organism evidence="2">
    <name type="scientific">Tetraodon nigroviridis</name>
    <name type="common">Spotted green pufferfish</name>
    <name type="synonym">Chelonodon nigroviridis</name>
    <dbReference type="NCBI Taxonomy" id="99883"/>
    <lineage>
        <taxon>Eukaryota</taxon>
        <taxon>Metazoa</taxon>
        <taxon>Chordata</taxon>
        <taxon>Craniata</taxon>
        <taxon>Vertebrata</taxon>
        <taxon>Euteleostomi</taxon>
        <taxon>Actinopterygii</taxon>
        <taxon>Neopterygii</taxon>
        <taxon>Teleostei</taxon>
        <taxon>Neoteleostei</taxon>
        <taxon>Acanthomorphata</taxon>
        <taxon>Eupercaria</taxon>
        <taxon>Tetraodontiformes</taxon>
        <taxon>Tetradontoidea</taxon>
        <taxon>Tetraodontidae</taxon>
        <taxon>Tetraodon</taxon>
    </lineage>
</organism>
<sequence length="266" mass="28869">MDGELPGSGRSGRHLGVGPVGCLEWPLRSGSAAALHKNTEEELGGRGCRRTGAQWMDDSLLHPPCFSPRPFIPQSTRLSRCIYKMGEKVGCWCSCGSRWGLKMERAEGRRRAKTQDHVRGRGKGQKDISGGKGGPRDRDRALRARLPAFGSGLSAALRGLETAYGVPAVSCAPASRQPSVSGRAEWSESMRINALGAAAGARPPRRLSSRSASLTARVIYSPLLFFLFLFSPPVRVRAPPQLWFVRDLTGATCFPGLRRGEKDKQT</sequence>